<feature type="signal peptide" evidence="10">
    <location>
        <begin position="1"/>
        <end position="20"/>
    </location>
</feature>
<proteinExistence type="inferred from homology"/>
<evidence type="ECO:0000256" key="8">
    <source>
        <dbReference type="ARBA" id="ARBA00023002"/>
    </source>
</evidence>
<reference evidence="12" key="2">
    <citation type="submission" date="2023-05" db="EMBL/GenBank/DDBJ databases">
        <authorList>
            <person name="Fouks B."/>
        </authorList>
    </citation>
    <scope>NUCLEOTIDE SEQUENCE</scope>
    <source>
        <strain evidence="12">Stay&amp;Tobe</strain>
        <tissue evidence="12">Testes</tissue>
    </source>
</reference>
<dbReference type="GO" id="GO:0004784">
    <property type="term" value="F:superoxide dismutase activity"/>
    <property type="evidence" value="ECO:0007669"/>
    <property type="project" value="UniProtKB-EC"/>
</dbReference>
<dbReference type="PROSITE" id="PS00332">
    <property type="entry name" value="SOD_CU_ZN_2"/>
    <property type="match status" value="1"/>
</dbReference>
<keyword evidence="10" id="KW-0732">Signal</keyword>
<dbReference type="PROSITE" id="PS00087">
    <property type="entry name" value="SOD_CU_ZN_1"/>
    <property type="match status" value="1"/>
</dbReference>
<dbReference type="EMBL" id="JASPKZ010003057">
    <property type="protein sequence ID" value="KAJ9594303.1"/>
    <property type="molecule type" value="Genomic_DNA"/>
</dbReference>
<dbReference type="EC" id="1.15.1.1" evidence="4"/>
<sequence length="173" mass="17974">MAIIYLVGCILALVLASTSAEETRKAIAVLSSEDNQVKGIIFFTQEGPKGQVTVSGNVTGLETGEHGFHVHEKGDITQKCVAAGGHFNPEHKEHGAPNATERHVGDLGNIYANATVAIVDIKDSVISLFGDHSIIGRAVVVHEKEDDLGLGGANDSKTTGHAGGRKACGVIGI</sequence>
<dbReference type="Pfam" id="PF00080">
    <property type="entry name" value="Sod_Cu"/>
    <property type="match status" value="1"/>
</dbReference>
<dbReference type="PANTHER" id="PTHR10003">
    <property type="entry name" value="SUPEROXIDE DISMUTASE CU-ZN -RELATED"/>
    <property type="match status" value="1"/>
</dbReference>
<keyword evidence="8" id="KW-0560">Oxidoreductase</keyword>
<dbReference type="Gene3D" id="2.60.40.200">
    <property type="entry name" value="Superoxide dismutase, copper/zinc binding domain"/>
    <property type="match status" value="1"/>
</dbReference>
<reference evidence="12" key="1">
    <citation type="journal article" date="2023" name="IScience">
        <title>Live-bearing cockroach genome reveals convergent evolutionary mechanisms linked to viviparity in insects and beyond.</title>
        <authorList>
            <person name="Fouks B."/>
            <person name="Harrison M.C."/>
            <person name="Mikhailova A.A."/>
            <person name="Marchal E."/>
            <person name="English S."/>
            <person name="Carruthers M."/>
            <person name="Jennings E.C."/>
            <person name="Chiamaka E.L."/>
            <person name="Frigard R.A."/>
            <person name="Pippel M."/>
            <person name="Attardo G.M."/>
            <person name="Benoit J.B."/>
            <person name="Bornberg-Bauer E."/>
            <person name="Tobe S.S."/>
        </authorList>
    </citation>
    <scope>NUCLEOTIDE SEQUENCE</scope>
    <source>
        <strain evidence="12">Stay&amp;Tobe</strain>
    </source>
</reference>
<dbReference type="Proteomes" id="UP001233999">
    <property type="component" value="Unassembled WGS sequence"/>
</dbReference>
<comment type="cofactor">
    <cofactor evidence="1">
        <name>Cu cation</name>
        <dbReference type="ChEBI" id="CHEBI:23378"/>
    </cofactor>
</comment>
<dbReference type="CDD" id="cd00305">
    <property type="entry name" value="Cu-Zn_Superoxide_Dismutase"/>
    <property type="match status" value="1"/>
</dbReference>
<feature type="chain" id="PRO_5042270124" description="superoxide dismutase" evidence="10">
    <location>
        <begin position="21"/>
        <end position="173"/>
    </location>
</feature>
<evidence type="ECO:0000259" key="11">
    <source>
        <dbReference type="Pfam" id="PF00080"/>
    </source>
</evidence>
<keyword evidence="5" id="KW-0479">Metal-binding</keyword>
<evidence type="ECO:0000256" key="3">
    <source>
        <dbReference type="ARBA" id="ARBA00010457"/>
    </source>
</evidence>
<evidence type="ECO:0000256" key="7">
    <source>
        <dbReference type="ARBA" id="ARBA00022862"/>
    </source>
</evidence>
<gene>
    <name evidence="12" type="ORF">L9F63_014273</name>
</gene>
<evidence type="ECO:0000256" key="5">
    <source>
        <dbReference type="ARBA" id="ARBA00022723"/>
    </source>
</evidence>
<comment type="cofactor">
    <cofactor evidence="2">
        <name>Zn(2+)</name>
        <dbReference type="ChEBI" id="CHEBI:29105"/>
    </cofactor>
</comment>
<feature type="non-terminal residue" evidence="12">
    <location>
        <position position="173"/>
    </location>
</feature>
<evidence type="ECO:0000256" key="10">
    <source>
        <dbReference type="SAM" id="SignalP"/>
    </source>
</evidence>
<accession>A0AAD8A8F2</accession>
<feature type="domain" description="Superoxide dismutase copper/zinc binding" evidence="11">
    <location>
        <begin position="37"/>
        <end position="171"/>
    </location>
</feature>
<dbReference type="SUPFAM" id="SSF49329">
    <property type="entry name" value="Cu,Zn superoxide dismutase-like"/>
    <property type="match status" value="1"/>
</dbReference>
<comment type="similarity">
    <text evidence="3">Belongs to the Cu-Zn superoxide dismutase family.</text>
</comment>
<evidence type="ECO:0000256" key="9">
    <source>
        <dbReference type="ARBA" id="ARBA00023008"/>
    </source>
</evidence>
<keyword evidence="9" id="KW-0186">Copper</keyword>
<keyword evidence="7" id="KW-0049">Antioxidant</keyword>
<dbReference type="FunFam" id="2.60.40.200:FF:000001">
    <property type="entry name" value="Superoxide dismutase [Cu-Zn]"/>
    <property type="match status" value="1"/>
</dbReference>
<keyword evidence="13" id="KW-1185">Reference proteome</keyword>
<organism evidence="12 13">
    <name type="scientific">Diploptera punctata</name>
    <name type="common">Pacific beetle cockroach</name>
    <dbReference type="NCBI Taxonomy" id="6984"/>
    <lineage>
        <taxon>Eukaryota</taxon>
        <taxon>Metazoa</taxon>
        <taxon>Ecdysozoa</taxon>
        <taxon>Arthropoda</taxon>
        <taxon>Hexapoda</taxon>
        <taxon>Insecta</taxon>
        <taxon>Pterygota</taxon>
        <taxon>Neoptera</taxon>
        <taxon>Polyneoptera</taxon>
        <taxon>Dictyoptera</taxon>
        <taxon>Blattodea</taxon>
        <taxon>Blaberoidea</taxon>
        <taxon>Blaberidae</taxon>
        <taxon>Diplopterinae</taxon>
        <taxon>Diploptera</taxon>
    </lineage>
</organism>
<evidence type="ECO:0000256" key="1">
    <source>
        <dbReference type="ARBA" id="ARBA00001935"/>
    </source>
</evidence>
<keyword evidence="6" id="KW-0862">Zinc</keyword>
<protein>
    <recommendedName>
        <fullName evidence="4">superoxide dismutase</fullName>
        <ecNumber evidence="4">1.15.1.1</ecNumber>
    </recommendedName>
</protein>
<dbReference type="InterPro" id="IPR018152">
    <property type="entry name" value="SOD_Cu/Zn_BS"/>
</dbReference>
<evidence type="ECO:0000256" key="6">
    <source>
        <dbReference type="ARBA" id="ARBA00022833"/>
    </source>
</evidence>
<evidence type="ECO:0000313" key="12">
    <source>
        <dbReference type="EMBL" id="KAJ9594303.1"/>
    </source>
</evidence>
<evidence type="ECO:0000313" key="13">
    <source>
        <dbReference type="Proteomes" id="UP001233999"/>
    </source>
</evidence>
<dbReference type="InterPro" id="IPR001424">
    <property type="entry name" value="SOD_Cu_Zn_dom"/>
</dbReference>
<comment type="caution">
    <text evidence="12">The sequence shown here is derived from an EMBL/GenBank/DDBJ whole genome shotgun (WGS) entry which is preliminary data.</text>
</comment>
<dbReference type="PRINTS" id="PR00068">
    <property type="entry name" value="CUZNDISMTASE"/>
</dbReference>
<dbReference type="GO" id="GO:0005507">
    <property type="term" value="F:copper ion binding"/>
    <property type="evidence" value="ECO:0007669"/>
    <property type="project" value="InterPro"/>
</dbReference>
<dbReference type="InterPro" id="IPR036423">
    <property type="entry name" value="SOD-like_Cu/Zn_dom_sf"/>
</dbReference>
<dbReference type="AlphaFoldDB" id="A0AAD8A8F2"/>
<name>A0AAD8A8F2_DIPPU</name>
<dbReference type="InterPro" id="IPR024134">
    <property type="entry name" value="SOD_Cu/Zn_/chaperone"/>
</dbReference>
<evidence type="ECO:0000256" key="2">
    <source>
        <dbReference type="ARBA" id="ARBA00001947"/>
    </source>
</evidence>
<evidence type="ECO:0000256" key="4">
    <source>
        <dbReference type="ARBA" id="ARBA00012682"/>
    </source>
</evidence>